<keyword evidence="5" id="KW-0519">Myristate</keyword>
<evidence type="ECO:0000256" key="5">
    <source>
        <dbReference type="ARBA" id="ARBA00022707"/>
    </source>
</evidence>
<dbReference type="GO" id="GO:0016197">
    <property type="term" value="P:endosomal transport"/>
    <property type="evidence" value="ECO:0007669"/>
    <property type="project" value="InterPro"/>
</dbReference>
<dbReference type="PANTHER" id="PTHR13401">
    <property type="entry name" value="RAGULATOR COMPLEX PROTEIN LAMTOR1"/>
    <property type="match status" value="1"/>
</dbReference>
<feature type="compositionally biased region" description="Low complexity" evidence="12">
    <location>
        <begin position="162"/>
        <end position="173"/>
    </location>
</feature>
<dbReference type="GO" id="GO:0007040">
    <property type="term" value="P:lysosome organization"/>
    <property type="evidence" value="ECO:0007669"/>
    <property type="project" value="InterPro"/>
</dbReference>
<evidence type="ECO:0000256" key="10">
    <source>
        <dbReference type="ARBA" id="ARBA00023288"/>
    </source>
</evidence>
<feature type="region of interest" description="Disordered" evidence="12">
    <location>
        <begin position="162"/>
        <end position="193"/>
    </location>
</feature>
<evidence type="ECO:0000256" key="7">
    <source>
        <dbReference type="ARBA" id="ARBA00023136"/>
    </source>
</evidence>
<evidence type="ECO:0000256" key="2">
    <source>
        <dbReference type="ARBA" id="ARBA00004577"/>
    </source>
</evidence>
<comment type="subcellular location">
    <subcellularLocation>
        <location evidence="2">Late endosome membrane</location>
        <topology evidence="2">Lipid-anchor</topology>
        <orientation evidence="2">Cytoplasmic side</orientation>
    </subcellularLocation>
    <subcellularLocation>
        <location evidence="1">Lysosome membrane</location>
        <topology evidence="1">Lipid-anchor</topology>
        <orientation evidence="1">Cytoplasmic side</orientation>
    </subcellularLocation>
</comment>
<evidence type="ECO:0000256" key="4">
    <source>
        <dbReference type="ARBA" id="ARBA00016099"/>
    </source>
</evidence>
<accession>A0A8C9BZ38</accession>
<dbReference type="GO" id="GO:0005765">
    <property type="term" value="C:lysosomal membrane"/>
    <property type="evidence" value="ECO:0007669"/>
    <property type="project" value="UniProtKB-SubCell"/>
</dbReference>
<keyword evidence="14" id="KW-1185">Reference proteome</keyword>
<dbReference type="AlphaFoldDB" id="A0A8C9BZ38"/>
<dbReference type="GO" id="GO:0031902">
    <property type="term" value="C:late endosome membrane"/>
    <property type="evidence" value="ECO:0007669"/>
    <property type="project" value="UniProtKB-SubCell"/>
</dbReference>
<feature type="region of interest" description="Disordered" evidence="12">
    <location>
        <begin position="65"/>
        <end position="110"/>
    </location>
</feature>
<sequence>MGCCYSSENEDSDQDREERKLLLDPSSPPTKALNGAEPNYHSLPSARTDEQALLSSILAKTARWASQDRAWGRPPSSVLKTGMESQAQAVGDGTRSVGRGASGPSPAPVGRQGHWCQIALELAPGSESCLSISEAPVMSSLPLLPKATSSTCLLQTPRAWSSTSTWTGRGSTGEPLAGWDPSGCLGPPRFPSL</sequence>
<dbReference type="Ensembl" id="ENSPSNT00000018391.1">
    <property type="protein sequence ID" value="ENSPSNP00000016300.1"/>
    <property type="gene ID" value="ENSPSNG00000011884.1"/>
</dbReference>
<evidence type="ECO:0000256" key="11">
    <source>
        <dbReference type="ARBA" id="ARBA00032695"/>
    </source>
</evidence>
<dbReference type="PANTHER" id="PTHR13401:SF2">
    <property type="entry name" value="RAGULATOR COMPLEX PROTEIN LAMTOR1"/>
    <property type="match status" value="1"/>
</dbReference>
<dbReference type="GO" id="GO:0060090">
    <property type="term" value="F:molecular adaptor activity"/>
    <property type="evidence" value="ECO:0007669"/>
    <property type="project" value="TreeGrafter"/>
</dbReference>
<keyword evidence="9" id="KW-0458">Lysosome</keyword>
<organism evidence="13 14">
    <name type="scientific">Phocoena sinus</name>
    <name type="common">Vaquita</name>
    <dbReference type="NCBI Taxonomy" id="42100"/>
    <lineage>
        <taxon>Eukaryota</taxon>
        <taxon>Metazoa</taxon>
        <taxon>Chordata</taxon>
        <taxon>Craniata</taxon>
        <taxon>Vertebrata</taxon>
        <taxon>Euteleostomi</taxon>
        <taxon>Mammalia</taxon>
        <taxon>Eutheria</taxon>
        <taxon>Laurasiatheria</taxon>
        <taxon>Artiodactyla</taxon>
        <taxon>Whippomorpha</taxon>
        <taxon>Cetacea</taxon>
        <taxon>Odontoceti</taxon>
        <taxon>Phocoenidae</taxon>
        <taxon>Phocoena</taxon>
    </lineage>
</organism>
<keyword evidence="7" id="KW-0472">Membrane</keyword>
<dbReference type="GO" id="GO:0042632">
    <property type="term" value="P:cholesterol homeostasis"/>
    <property type="evidence" value="ECO:0007669"/>
    <property type="project" value="InterPro"/>
</dbReference>
<name>A0A8C9BZ38_PHOSS</name>
<keyword evidence="10" id="KW-0449">Lipoprotein</keyword>
<keyword evidence="8" id="KW-0564">Palmitate</keyword>
<evidence type="ECO:0000313" key="13">
    <source>
        <dbReference type="Ensembl" id="ENSPSNP00000016300.1"/>
    </source>
</evidence>
<reference evidence="13" key="2">
    <citation type="submission" date="2025-08" db="UniProtKB">
        <authorList>
            <consortium name="Ensembl"/>
        </authorList>
    </citation>
    <scope>IDENTIFICATION</scope>
</reference>
<evidence type="ECO:0000256" key="8">
    <source>
        <dbReference type="ARBA" id="ARBA00023139"/>
    </source>
</evidence>
<dbReference type="GO" id="GO:0032008">
    <property type="term" value="P:positive regulation of TOR signaling"/>
    <property type="evidence" value="ECO:0007669"/>
    <property type="project" value="InterPro"/>
</dbReference>
<dbReference type="GO" id="GO:0071230">
    <property type="term" value="P:cellular response to amino acid stimulus"/>
    <property type="evidence" value="ECO:0007669"/>
    <property type="project" value="InterPro"/>
</dbReference>
<evidence type="ECO:0000256" key="6">
    <source>
        <dbReference type="ARBA" id="ARBA00022753"/>
    </source>
</evidence>
<dbReference type="GO" id="GO:0043410">
    <property type="term" value="P:positive regulation of MAPK cascade"/>
    <property type="evidence" value="ECO:0007669"/>
    <property type="project" value="InterPro"/>
</dbReference>
<dbReference type="GO" id="GO:0071986">
    <property type="term" value="C:Ragulator complex"/>
    <property type="evidence" value="ECO:0007669"/>
    <property type="project" value="InterPro"/>
</dbReference>
<proteinExistence type="inferred from homology"/>
<dbReference type="Proteomes" id="UP000694554">
    <property type="component" value="Chromosome 8"/>
</dbReference>
<gene>
    <name evidence="13" type="primary">LAMTOR1</name>
</gene>
<evidence type="ECO:0000313" key="14">
    <source>
        <dbReference type="Proteomes" id="UP000694554"/>
    </source>
</evidence>
<evidence type="ECO:0000256" key="9">
    <source>
        <dbReference type="ARBA" id="ARBA00023228"/>
    </source>
</evidence>
<evidence type="ECO:0000256" key="12">
    <source>
        <dbReference type="SAM" id="MobiDB-lite"/>
    </source>
</evidence>
<dbReference type="Pfam" id="PF15454">
    <property type="entry name" value="LAMTOR"/>
    <property type="match status" value="1"/>
</dbReference>
<comment type="similarity">
    <text evidence="3">Belongs to the LAMTOR1 family.</text>
</comment>
<evidence type="ECO:0000256" key="3">
    <source>
        <dbReference type="ARBA" id="ARBA00010861"/>
    </source>
</evidence>
<protein>
    <recommendedName>
        <fullName evidence="4">Ragulator complex protein LAMTOR1</fullName>
    </recommendedName>
    <alternativeName>
        <fullName evidence="11">Late endosomal/lysosomal adaptor and MAPK and MTOR activator 1</fullName>
    </alternativeName>
</protein>
<keyword evidence="6" id="KW-0967">Endosome</keyword>
<dbReference type="GO" id="GO:0005085">
    <property type="term" value="F:guanyl-nucleotide exchange factor activity"/>
    <property type="evidence" value="ECO:0007669"/>
    <property type="project" value="TreeGrafter"/>
</dbReference>
<evidence type="ECO:0000256" key="1">
    <source>
        <dbReference type="ARBA" id="ARBA00004122"/>
    </source>
</evidence>
<reference evidence="13" key="3">
    <citation type="submission" date="2025-09" db="UniProtKB">
        <authorList>
            <consortium name="Ensembl"/>
        </authorList>
    </citation>
    <scope>IDENTIFICATION</scope>
</reference>
<dbReference type="InterPro" id="IPR028209">
    <property type="entry name" value="LAMTOR1/MEH1"/>
</dbReference>
<feature type="region of interest" description="Disordered" evidence="12">
    <location>
        <begin position="1"/>
        <end position="47"/>
    </location>
</feature>
<dbReference type="GO" id="GO:0045121">
    <property type="term" value="C:membrane raft"/>
    <property type="evidence" value="ECO:0007669"/>
    <property type="project" value="InterPro"/>
</dbReference>
<reference evidence="13" key="1">
    <citation type="submission" date="2019-08" db="EMBL/GenBank/DDBJ databases">
        <title>Phocoena sinus (Vaquita) genome, mPhoSin1, primary haplotype.</title>
        <authorList>
            <person name="Morin P."/>
            <person name="Mountcastle J."/>
            <person name="Fungtammasan C."/>
            <person name="Rhie A."/>
            <person name="Rojas-Bracho L."/>
            <person name="Smith C.R."/>
            <person name="Taylor B.L."/>
            <person name="Gulland F.M.D."/>
            <person name="Musser W."/>
            <person name="Houck M."/>
            <person name="Haase B."/>
            <person name="Paez S."/>
            <person name="Howe K."/>
            <person name="Torrance J."/>
            <person name="Formenti G."/>
            <person name="Phillippy A."/>
            <person name="Ryder O."/>
            <person name="Jarvis E.D."/>
            <person name="Fedrigo O."/>
        </authorList>
    </citation>
    <scope>NUCLEOTIDE SEQUENCE [LARGE SCALE GENOMIC DNA]</scope>
</reference>
<dbReference type="GeneTree" id="ENSGT00390000016789"/>
<dbReference type="GO" id="GO:0001919">
    <property type="term" value="P:regulation of receptor recycling"/>
    <property type="evidence" value="ECO:0007669"/>
    <property type="project" value="InterPro"/>
</dbReference>